<reference evidence="2" key="1">
    <citation type="submission" date="2015-03" db="EMBL/GenBank/DDBJ databases">
        <authorList>
            <person name="Urmite Genomes"/>
        </authorList>
    </citation>
    <scope>NUCLEOTIDE SEQUENCE [LARGE SCALE GENOMIC DNA]</scope>
    <source>
        <strain evidence="2">CSUR P1344</strain>
    </source>
</reference>
<protein>
    <submittedName>
        <fullName evidence="1">Uncharacterized protein</fullName>
    </submittedName>
</protein>
<dbReference type="AlphaFoldDB" id="A0A0U1DBJ8"/>
<proteinExistence type="predicted"/>
<evidence type="ECO:0000313" key="2">
    <source>
        <dbReference type="Proteomes" id="UP000199601"/>
    </source>
</evidence>
<organism evidence="1 2">
    <name type="scientific">Mycobacterium europaeum</name>
    <dbReference type="NCBI Taxonomy" id="761804"/>
    <lineage>
        <taxon>Bacteria</taxon>
        <taxon>Bacillati</taxon>
        <taxon>Actinomycetota</taxon>
        <taxon>Actinomycetes</taxon>
        <taxon>Mycobacteriales</taxon>
        <taxon>Mycobacteriaceae</taxon>
        <taxon>Mycobacterium</taxon>
        <taxon>Mycobacterium simiae complex</taxon>
    </lineage>
</organism>
<evidence type="ECO:0000313" key="1">
    <source>
        <dbReference type="EMBL" id="CQD10602.1"/>
    </source>
</evidence>
<dbReference type="EMBL" id="CTEC01000001">
    <property type="protein sequence ID" value="CQD10602.1"/>
    <property type="molecule type" value="Genomic_DNA"/>
</dbReference>
<name>A0A0U1DBJ8_9MYCO</name>
<sequence precursor="true">MASESERRTARNHPKAAKKHFFIALLIAVTIMSGCSETTVSAVDYVRSHATDVDQVTSAVAKVQDATSDGLEDARLDPSAAATLSRTLYQAQQTFEAVNHTFLSAPKPKDLDTPGLEMWSATDKMIDAMKAGRAYLDDGKPSELVGYRDKWATGLAWWNQAVVPIWTAAGASTQPTISGVPPAPPVT</sequence>
<accession>A0A0U1DBJ8</accession>
<dbReference type="PROSITE" id="PS51257">
    <property type="entry name" value="PROKAR_LIPOPROTEIN"/>
    <property type="match status" value="1"/>
</dbReference>
<dbReference type="RefSeq" id="WP_090420391.1">
    <property type="nucleotide sequence ID" value="NZ_CTEC01000001.1"/>
</dbReference>
<keyword evidence="2" id="KW-1185">Reference proteome</keyword>
<gene>
    <name evidence="1" type="ORF">BN000_02189</name>
</gene>
<dbReference type="Proteomes" id="UP000199601">
    <property type="component" value="Unassembled WGS sequence"/>
</dbReference>